<evidence type="ECO:0000313" key="2">
    <source>
        <dbReference type="Proteomes" id="UP000594464"/>
    </source>
</evidence>
<gene>
    <name evidence="1" type="ORF">G3M78_06460</name>
</gene>
<protein>
    <submittedName>
        <fullName evidence="1">Uncharacterized protein</fullName>
    </submittedName>
</protein>
<dbReference type="KEGG" id="nva:G3M78_06460"/>
<dbReference type="SUPFAM" id="SSF53335">
    <property type="entry name" value="S-adenosyl-L-methionine-dependent methyltransferases"/>
    <property type="match status" value="1"/>
</dbReference>
<name>A0A7T0C1W8_9BACT</name>
<reference evidence="2" key="1">
    <citation type="submission" date="2020-02" db="EMBL/GenBank/DDBJ databases">
        <title>Genomic and physiological characterization of two novel Nitrospinaceae genera.</title>
        <authorList>
            <person name="Mueller A.J."/>
            <person name="Jung M.-Y."/>
            <person name="Strachan C.R."/>
            <person name="Herbold C.W."/>
            <person name="Kirkegaard R.H."/>
            <person name="Daims H."/>
        </authorList>
    </citation>
    <scope>NUCLEOTIDE SEQUENCE [LARGE SCALE GENOMIC DNA]</scope>
</reference>
<accession>A0A7T0C1W8</accession>
<dbReference type="Gene3D" id="3.40.50.12710">
    <property type="match status" value="1"/>
</dbReference>
<organism evidence="1 2">
    <name type="scientific">Candidatus Nitrohelix vancouverensis</name>
    <dbReference type="NCBI Taxonomy" id="2705534"/>
    <lineage>
        <taxon>Bacteria</taxon>
        <taxon>Pseudomonadati</taxon>
        <taxon>Nitrospinota/Tectimicrobiota group</taxon>
        <taxon>Nitrospinota</taxon>
        <taxon>Nitrospinia</taxon>
        <taxon>Nitrospinales</taxon>
        <taxon>Nitrospinaceae</taxon>
        <taxon>Candidatus Nitrohelix</taxon>
    </lineage>
</organism>
<proteinExistence type="predicted"/>
<dbReference type="EMBL" id="CP048620">
    <property type="protein sequence ID" value="QPJ65049.1"/>
    <property type="molecule type" value="Genomic_DNA"/>
</dbReference>
<dbReference type="InterPro" id="IPR029063">
    <property type="entry name" value="SAM-dependent_MTases_sf"/>
</dbReference>
<dbReference type="AlphaFoldDB" id="A0A7T0C1W8"/>
<dbReference type="InterPro" id="IPR038375">
    <property type="entry name" value="NDUFAF7_sf"/>
</dbReference>
<evidence type="ECO:0000313" key="1">
    <source>
        <dbReference type="EMBL" id="QPJ65049.1"/>
    </source>
</evidence>
<sequence length="461" mass="52338">MTESSNPLEPLGDFQPADYWQTHVNAIFYGIQGPAIHDHFQTFVSRDYRLAHALADDFLAKALTRADQESPWYVHEWGVGNGNLAACFLSRLKEQDAEGQVYARTHYLLCDYSEEILKGARAHPLLLEHKDRFTTIQIDAGKSDNFKPASADKIISNEIWDDLAAKVLLKHQGVFYEEYLQPLMIPNRSQDDWEALRRQFNDKDLASLAQQPEVLPAIHWERSFQRVDISDWPYAEIIEAHFEKVVDEIPVPVNIGAYAALEKARATLKPDGQGYTGMDYGMLSMKEVNLEGRPYFNLYGGQYTNMVNFELLAEVGKAVGFARVGTELQKDWVARNVGDALISVVDLVQEHPRAMEMEAWDRDLLMLETLHALNHAYKSPYKNKMSYPPMPGTPKKQKKLIAKLAAALSVRGVPDTVAYITLEETQGAFARLRKLGYREKDLDRAFTQAPLPIAFIRANFC</sequence>
<dbReference type="Proteomes" id="UP000594464">
    <property type="component" value="Chromosome"/>
</dbReference>